<organism evidence="2 3">
    <name type="scientific">Streptomyces johnsoniae</name>
    <dbReference type="NCBI Taxonomy" id="3075532"/>
    <lineage>
        <taxon>Bacteria</taxon>
        <taxon>Bacillati</taxon>
        <taxon>Actinomycetota</taxon>
        <taxon>Actinomycetes</taxon>
        <taxon>Kitasatosporales</taxon>
        <taxon>Streptomycetaceae</taxon>
        <taxon>Streptomyces</taxon>
    </lineage>
</organism>
<dbReference type="EMBL" id="JAVREV010000012">
    <property type="protein sequence ID" value="MDT0445065.1"/>
    <property type="molecule type" value="Genomic_DNA"/>
</dbReference>
<comment type="caution">
    <text evidence="2">The sequence shown here is derived from an EMBL/GenBank/DDBJ whole genome shotgun (WGS) entry which is preliminary data.</text>
</comment>
<dbReference type="Proteomes" id="UP001183615">
    <property type="component" value="Unassembled WGS sequence"/>
</dbReference>
<evidence type="ECO:0000256" key="1">
    <source>
        <dbReference type="SAM" id="MobiDB-lite"/>
    </source>
</evidence>
<name>A0ABU2SBK3_9ACTN</name>
<feature type="compositionally biased region" description="Basic and acidic residues" evidence="1">
    <location>
        <begin position="1"/>
        <end position="10"/>
    </location>
</feature>
<reference evidence="3" key="1">
    <citation type="submission" date="2023-07" db="EMBL/GenBank/DDBJ databases">
        <title>30 novel species of actinomycetes from the DSMZ collection.</title>
        <authorList>
            <person name="Nouioui I."/>
        </authorList>
    </citation>
    <scope>NUCLEOTIDE SEQUENCE [LARGE SCALE GENOMIC DNA]</scope>
    <source>
        <strain evidence="3">DSM 41886</strain>
    </source>
</reference>
<keyword evidence="3" id="KW-1185">Reference proteome</keyword>
<evidence type="ECO:0000313" key="3">
    <source>
        <dbReference type="Proteomes" id="UP001183615"/>
    </source>
</evidence>
<gene>
    <name evidence="2" type="ORF">RM779_21015</name>
</gene>
<accession>A0ABU2SBK3</accession>
<feature type="region of interest" description="Disordered" evidence="1">
    <location>
        <begin position="83"/>
        <end position="113"/>
    </location>
</feature>
<evidence type="ECO:0000313" key="2">
    <source>
        <dbReference type="EMBL" id="MDT0445065.1"/>
    </source>
</evidence>
<dbReference type="RefSeq" id="WP_311619295.1">
    <property type="nucleotide sequence ID" value="NZ_JAVREV010000012.1"/>
</dbReference>
<proteinExistence type="predicted"/>
<sequence>MSDNEADRTADGTYELVLPETSGTFSPTDAEAAPPELPELPELPEAQTAALGITLAGTAAGIRTTADPLGGEEGESMIVTGLWGEIGRPGGGHRGHPLRYTSSCTPRAAPRRR</sequence>
<feature type="region of interest" description="Disordered" evidence="1">
    <location>
        <begin position="1"/>
        <end position="38"/>
    </location>
</feature>
<protein>
    <submittedName>
        <fullName evidence="2">Uncharacterized protein</fullName>
    </submittedName>
</protein>